<dbReference type="InParanoid" id="A0A1S3H2M9"/>
<dbReference type="Pfam" id="PF17039">
    <property type="entry name" value="Glyco_tran_10_N"/>
    <property type="match status" value="1"/>
</dbReference>
<evidence type="ECO:0000256" key="5">
    <source>
        <dbReference type="ARBA" id="ARBA00022679"/>
    </source>
</evidence>
<dbReference type="InterPro" id="IPR031481">
    <property type="entry name" value="Glyco_tran_10_N"/>
</dbReference>
<evidence type="ECO:0000313" key="15">
    <source>
        <dbReference type="Proteomes" id="UP000085678"/>
    </source>
</evidence>
<evidence type="ECO:0000256" key="12">
    <source>
        <dbReference type="RuleBase" id="RU003832"/>
    </source>
</evidence>
<dbReference type="InterPro" id="IPR038577">
    <property type="entry name" value="GT10-like_C_sf"/>
</dbReference>
<evidence type="ECO:0000259" key="13">
    <source>
        <dbReference type="Pfam" id="PF00852"/>
    </source>
</evidence>
<dbReference type="InterPro" id="IPR055270">
    <property type="entry name" value="Glyco_tran_10_C"/>
</dbReference>
<evidence type="ECO:0000256" key="11">
    <source>
        <dbReference type="ARBA" id="ARBA00023180"/>
    </source>
</evidence>
<dbReference type="PANTHER" id="PTHR48438">
    <property type="entry name" value="ALPHA-(1,3)-FUCOSYLTRANSFERASE C-RELATED"/>
    <property type="match status" value="1"/>
</dbReference>
<evidence type="ECO:0000256" key="6">
    <source>
        <dbReference type="ARBA" id="ARBA00022692"/>
    </source>
</evidence>
<dbReference type="OrthoDB" id="427096at2759"/>
<evidence type="ECO:0000313" key="16">
    <source>
        <dbReference type="RefSeq" id="XP_013380385.1"/>
    </source>
</evidence>
<sequence length="473" mass="55456">MYYPQVNRRAPRTGHEFLTGQMNIRIRMMQLWRRQRALPRLFAILGPCFILFLLTKHFNHTVIQTQLMDTDVDMDQMPFPPTASLPAAASQVGTVKKNNVSRPKLQKYAPQSRGWLKCTFEDEDLPQPVPIPERPNGEKLILLFNHKCRHYYSEEHDIKTVFQGCPVKNCIATEEKWLAPKSDAVILLAPAFVRYFNFPLHAPVARDRLPKVRPAEQRWIFYTRESPCQSHFPKTKEARDFLGLFNWTMTFRTDSDIPRPFGVPVKRTVPQNKDYLSKAKSKQKMVAWAVSHCETWSRREDYVKELQKYIPVDIFGQCGEECGNNDKCFGNIDANYKFYLAFENSFSTDYVTEKWYRSVLYDTVIISRGGADYSRLGIKPEWHINTADFKSPKELAEYLLMLDKDPEKYVSYLNWRNEYTFEEPTGIDWCELCRKLNDPNEPPKIYSSDDMLNWFYGSTTDKTDCRLPTDLNF</sequence>
<evidence type="ECO:0000256" key="2">
    <source>
        <dbReference type="ARBA" id="ARBA00004922"/>
    </source>
</evidence>
<dbReference type="KEGG" id="lak:106151592"/>
<evidence type="ECO:0000259" key="14">
    <source>
        <dbReference type="Pfam" id="PF17039"/>
    </source>
</evidence>
<keyword evidence="7" id="KW-0735">Signal-anchor</keyword>
<dbReference type="FunFam" id="3.40.50.11660:FF:000004">
    <property type="entry name" value="Glycoprotein 3-alpha-L-fucosyltransferase A"/>
    <property type="match status" value="1"/>
</dbReference>
<keyword evidence="4 12" id="KW-0328">Glycosyltransferase</keyword>
<keyword evidence="11" id="KW-0325">Glycoprotein</keyword>
<feature type="domain" description="Fucosyltransferase C-terminal" evidence="13">
    <location>
        <begin position="280"/>
        <end position="447"/>
    </location>
</feature>
<keyword evidence="15" id="KW-1185">Reference proteome</keyword>
<dbReference type="InterPro" id="IPR001503">
    <property type="entry name" value="Glyco_trans_10"/>
</dbReference>
<dbReference type="PANTHER" id="PTHR48438:SF1">
    <property type="entry name" value="ALPHA-(1,3)-FUCOSYLTRANSFERASE C-RELATED"/>
    <property type="match status" value="1"/>
</dbReference>
<organism evidence="15 16">
    <name type="scientific">Lingula anatina</name>
    <name type="common">Brachiopod</name>
    <name type="synonym">Lingula unguis</name>
    <dbReference type="NCBI Taxonomy" id="7574"/>
    <lineage>
        <taxon>Eukaryota</taxon>
        <taxon>Metazoa</taxon>
        <taxon>Spiralia</taxon>
        <taxon>Lophotrochozoa</taxon>
        <taxon>Brachiopoda</taxon>
        <taxon>Linguliformea</taxon>
        <taxon>Lingulata</taxon>
        <taxon>Lingulida</taxon>
        <taxon>Linguloidea</taxon>
        <taxon>Lingulidae</taxon>
        <taxon>Lingula</taxon>
    </lineage>
</organism>
<dbReference type="GeneID" id="106151592"/>
<evidence type="ECO:0000256" key="9">
    <source>
        <dbReference type="ARBA" id="ARBA00023034"/>
    </source>
</evidence>
<dbReference type="GO" id="GO:0008417">
    <property type="term" value="F:fucosyltransferase activity"/>
    <property type="evidence" value="ECO:0007669"/>
    <property type="project" value="InterPro"/>
</dbReference>
<keyword evidence="10 12" id="KW-0472">Membrane</keyword>
<comment type="similarity">
    <text evidence="3 12">Belongs to the glycosyltransferase 10 family.</text>
</comment>
<reference evidence="16" key="1">
    <citation type="submission" date="2025-08" db="UniProtKB">
        <authorList>
            <consortium name="RefSeq"/>
        </authorList>
    </citation>
    <scope>IDENTIFICATION</scope>
    <source>
        <tissue evidence="16">Gonads</tissue>
    </source>
</reference>
<comment type="pathway">
    <text evidence="2">Protein modification; protein glycosylation.</text>
</comment>
<dbReference type="UniPathway" id="UPA00378"/>
<dbReference type="RefSeq" id="XP_013380385.1">
    <property type="nucleotide sequence ID" value="XM_013524931.1"/>
</dbReference>
<name>A0A1S3H2M9_LINAN</name>
<evidence type="ECO:0000256" key="1">
    <source>
        <dbReference type="ARBA" id="ARBA00004323"/>
    </source>
</evidence>
<keyword evidence="5 12" id="KW-0808">Transferase</keyword>
<accession>A0A1S3H2M9</accession>
<evidence type="ECO:0000256" key="7">
    <source>
        <dbReference type="ARBA" id="ARBA00022968"/>
    </source>
</evidence>
<dbReference type="EC" id="2.4.1.-" evidence="12"/>
<evidence type="ECO:0000256" key="3">
    <source>
        <dbReference type="ARBA" id="ARBA00008919"/>
    </source>
</evidence>
<dbReference type="GO" id="GO:0000139">
    <property type="term" value="C:Golgi membrane"/>
    <property type="evidence" value="ECO:0007669"/>
    <property type="project" value="UniProtKB-SubCell"/>
</dbReference>
<evidence type="ECO:0000256" key="8">
    <source>
        <dbReference type="ARBA" id="ARBA00022989"/>
    </source>
</evidence>
<keyword evidence="6 12" id="KW-0812">Transmembrane</keyword>
<protein>
    <recommendedName>
        <fullName evidence="12">Fucosyltransferase</fullName>
        <ecNumber evidence="12">2.4.1.-</ecNumber>
    </recommendedName>
</protein>
<dbReference type="SUPFAM" id="SSF53756">
    <property type="entry name" value="UDP-Glycosyltransferase/glycogen phosphorylase"/>
    <property type="match status" value="1"/>
</dbReference>
<keyword evidence="8 12" id="KW-1133">Transmembrane helix</keyword>
<dbReference type="AlphaFoldDB" id="A0A1S3H2M9"/>
<dbReference type="GO" id="GO:0032580">
    <property type="term" value="C:Golgi cisterna membrane"/>
    <property type="evidence" value="ECO:0007669"/>
    <property type="project" value="UniProtKB-SubCell"/>
</dbReference>
<proteinExistence type="inferred from homology"/>
<gene>
    <name evidence="16" type="primary">LOC106151592</name>
</gene>
<evidence type="ECO:0000256" key="10">
    <source>
        <dbReference type="ARBA" id="ARBA00023136"/>
    </source>
</evidence>
<dbReference type="Gene3D" id="3.40.50.11660">
    <property type="entry name" value="Glycosyl transferase family 10, C-terminal domain"/>
    <property type="match status" value="1"/>
</dbReference>
<dbReference type="STRING" id="7574.A0A1S3H2M9"/>
<evidence type="ECO:0000256" key="4">
    <source>
        <dbReference type="ARBA" id="ARBA00022676"/>
    </source>
</evidence>
<feature type="transmembrane region" description="Helical" evidence="12">
    <location>
        <begin position="37"/>
        <end position="55"/>
    </location>
</feature>
<feature type="domain" description="Fucosyltransferase N-terminal" evidence="14">
    <location>
        <begin position="138"/>
        <end position="262"/>
    </location>
</feature>
<dbReference type="Proteomes" id="UP000085678">
    <property type="component" value="Unplaced"/>
</dbReference>
<dbReference type="Pfam" id="PF00852">
    <property type="entry name" value="Glyco_transf_10"/>
    <property type="match status" value="1"/>
</dbReference>
<keyword evidence="9 12" id="KW-0333">Golgi apparatus</keyword>
<comment type="subcellular location">
    <subcellularLocation>
        <location evidence="1">Golgi apparatus membrane</location>
        <topology evidence="1">Single-pass type II membrane protein</topology>
    </subcellularLocation>
    <subcellularLocation>
        <location evidence="12">Golgi apparatus</location>
        <location evidence="12">Golgi stack membrane</location>
        <topology evidence="12">Single-pass type II membrane protein</topology>
    </subcellularLocation>
</comment>